<proteinExistence type="predicted"/>
<organism evidence="1 2">
    <name type="scientific">Rhizobium rosettiformans</name>
    <dbReference type="NCBI Taxonomy" id="1368430"/>
    <lineage>
        <taxon>Bacteria</taxon>
        <taxon>Pseudomonadati</taxon>
        <taxon>Pseudomonadota</taxon>
        <taxon>Alphaproteobacteria</taxon>
        <taxon>Hyphomicrobiales</taxon>
        <taxon>Rhizobiaceae</taxon>
        <taxon>Rhizobium/Agrobacterium group</taxon>
        <taxon>Rhizobium</taxon>
    </lineage>
</organism>
<dbReference type="Proteomes" id="UP000550895">
    <property type="component" value="Unassembled WGS sequence"/>
</dbReference>
<accession>A0A7W8HWZ9</accession>
<protein>
    <submittedName>
        <fullName evidence="1">Uncharacterized protein</fullName>
    </submittedName>
</protein>
<sequence>MRSADIVRATTRISNMGSPRSPRLRQPIADKRCQIRVSRDIKSLSDSGSLHVSGFLRISREIFGLGSSKNHSLRFGKFLPCRFGCICKRANRTRLLRQLDVLRSQGIASASLKVARLEPCGTDRAVSVVVSNMGGKARQKRGQFGRIVLAGRQAAPGCGFDILCLDGCTFEDGEVAACPISRDSGRTGGITPFARRDFLRFKG</sequence>
<dbReference type="AlphaFoldDB" id="A0A7W8HWZ9"/>
<keyword evidence="2" id="KW-1185">Reference proteome</keyword>
<dbReference type="RefSeq" id="WP_183954803.1">
    <property type="nucleotide sequence ID" value="NZ_JACHGA010000052.1"/>
</dbReference>
<evidence type="ECO:0000313" key="1">
    <source>
        <dbReference type="EMBL" id="MBB5278858.1"/>
    </source>
</evidence>
<dbReference type="EMBL" id="JACHGA010000052">
    <property type="protein sequence ID" value="MBB5278858.1"/>
    <property type="molecule type" value="Genomic_DNA"/>
</dbReference>
<evidence type="ECO:0000313" key="2">
    <source>
        <dbReference type="Proteomes" id="UP000550895"/>
    </source>
</evidence>
<name>A0A7W8HWZ9_9HYPH</name>
<reference evidence="1 2" key="1">
    <citation type="submission" date="2020-08" db="EMBL/GenBank/DDBJ databases">
        <title>Genomic Encyclopedia of Type Strains, Phase IV (KMG-IV): sequencing the most valuable type-strain genomes for metagenomic binning, comparative biology and taxonomic classification.</title>
        <authorList>
            <person name="Goeker M."/>
        </authorList>
    </citation>
    <scope>NUCLEOTIDE SEQUENCE [LARGE SCALE GENOMIC DNA]</scope>
    <source>
        <strain evidence="1 2">DSM 26376</strain>
    </source>
</reference>
<gene>
    <name evidence="1" type="ORF">HNR26_004979</name>
</gene>
<comment type="caution">
    <text evidence="1">The sequence shown here is derived from an EMBL/GenBank/DDBJ whole genome shotgun (WGS) entry which is preliminary data.</text>
</comment>